<dbReference type="AlphaFoldDB" id="A0A9N8YXJ1"/>
<gene>
    <name evidence="1" type="ORF">RFULGI_LOCUS736</name>
</gene>
<name>A0A9N8YXJ1_9GLOM</name>
<accession>A0A9N8YXJ1</accession>
<comment type="caution">
    <text evidence="1">The sequence shown here is derived from an EMBL/GenBank/DDBJ whole genome shotgun (WGS) entry which is preliminary data.</text>
</comment>
<organism evidence="1 2">
    <name type="scientific">Racocetra fulgida</name>
    <dbReference type="NCBI Taxonomy" id="60492"/>
    <lineage>
        <taxon>Eukaryota</taxon>
        <taxon>Fungi</taxon>
        <taxon>Fungi incertae sedis</taxon>
        <taxon>Mucoromycota</taxon>
        <taxon>Glomeromycotina</taxon>
        <taxon>Glomeromycetes</taxon>
        <taxon>Diversisporales</taxon>
        <taxon>Gigasporaceae</taxon>
        <taxon>Racocetra</taxon>
    </lineage>
</organism>
<evidence type="ECO:0000313" key="2">
    <source>
        <dbReference type="Proteomes" id="UP000789396"/>
    </source>
</evidence>
<dbReference type="EMBL" id="CAJVPZ010000355">
    <property type="protein sequence ID" value="CAG8462260.1"/>
    <property type="molecule type" value="Genomic_DNA"/>
</dbReference>
<protein>
    <submittedName>
        <fullName evidence="1">1136_t:CDS:1</fullName>
    </submittedName>
</protein>
<sequence length="75" mass="8554">MQQQTYNGLPPEYIENRAERKIGGWHIYNGYNFANLKVNELSLKIRMANHRSYPTNFALLAAFTLAESYTVGTVG</sequence>
<dbReference type="OrthoDB" id="7933078at2759"/>
<keyword evidence="2" id="KW-1185">Reference proteome</keyword>
<dbReference type="Proteomes" id="UP000789396">
    <property type="component" value="Unassembled WGS sequence"/>
</dbReference>
<reference evidence="1" key="1">
    <citation type="submission" date="2021-06" db="EMBL/GenBank/DDBJ databases">
        <authorList>
            <person name="Kallberg Y."/>
            <person name="Tangrot J."/>
            <person name="Rosling A."/>
        </authorList>
    </citation>
    <scope>NUCLEOTIDE SEQUENCE</scope>
    <source>
        <strain evidence="1">IN212</strain>
    </source>
</reference>
<evidence type="ECO:0000313" key="1">
    <source>
        <dbReference type="EMBL" id="CAG8462260.1"/>
    </source>
</evidence>
<proteinExistence type="predicted"/>